<gene>
    <name evidence="10" type="ORF">NXF25_001710</name>
</gene>
<dbReference type="PANTHER" id="PTHR24037:SF10">
    <property type="entry name" value="MUCIN-13"/>
    <property type="match status" value="1"/>
</dbReference>
<evidence type="ECO:0000256" key="7">
    <source>
        <dbReference type="ARBA" id="ARBA00023157"/>
    </source>
</evidence>
<comment type="caution">
    <text evidence="10">The sequence shown here is derived from an EMBL/GenBank/DDBJ whole genome shotgun (WGS) entry which is preliminary data.</text>
</comment>
<evidence type="ECO:0000256" key="2">
    <source>
        <dbReference type="ARBA" id="ARBA00022475"/>
    </source>
</evidence>
<protein>
    <submittedName>
        <fullName evidence="10">Muc13: Mucin-13</fullName>
    </submittedName>
</protein>
<dbReference type="PANTHER" id="PTHR24037">
    <property type="entry name" value="HEART DEVELOPMENT PROTEIN WITH EGF-LIKE DOMAINS 1"/>
    <property type="match status" value="1"/>
</dbReference>
<keyword evidence="9" id="KW-0812">Transmembrane</keyword>
<proteinExistence type="predicted"/>
<keyword evidence="9" id="KW-1133">Transmembrane helix</keyword>
<evidence type="ECO:0000256" key="1">
    <source>
        <dbReference type="ARBA" id="ARBA00004236"/>
    </source>
</evidence>
<comment type="subcellular location">
    <subcellularLocation>
        <location evidence="1">Cell membrane</location>
    </subcellularLocation>
</comment>
<keyword evidence="11" id="KW-1185">Reference proteome</keyword>
<keyword evidence="5" id="KW-0677">Repeat</keyword>
<evidence type="ECO:0000256" key="3">
    <source>
        <dbReference type="ARBA" id="ARBA00022536"/>
    </source>
</evidence>
<feature type="transmembrane region" description="Helical" evidence="9">
    <location>
        <begin position="206"/>
        <end position="233"/>
    </location>
</feature>
<evidence type="ECO:0000256" key="6">
    <source>
        <dbReference type="ARBA" id="ARBA00023136"/>
    </source>
</evidence>
<evidence type="ECO:0000256" key="4">
    <source>
        <dbReference type="ARBA" id="ARBA00022729"/>
    </source>
</evidence>
<dbReference type="GO" id="GO:0005886">
    <property type="term" value="C:plasma membrane"/>
    <property type="evidence" value="ECO:0007669"/>
    <property type="project" value="UniProtKB-SubCell"/>
</dbReference>
<dbReference type="EMBL" id="JAOTOJ010000001">
    <property type="protein sequence ID" value="KAK9410535.1"/>
    <property type="molecule type" value="Genomic_DNA"/>
</dbReference>
<evidence type="ECO:0000256" key="5">
    <source>
        <dbReference type="ARBA" id="ARBA00022737"/>
    </source>
</evidence>
<keyword evidence="3" id="KW-0245">EGF-like domain</keyword>
<evidence type="ECO:0000256" key="9">
    <source>
        <dbReference type="SAM" id="Phobius"/>
    </source>
</evidence>
<organism evidence="10 11">
    <name type="scientific">Crotalus adamanteus</name>
    <name type="common">Eastern diamondback rattlesnake</name>
    <dbReference type="NCBI Taxonomy" id="8729"/>
    <lineage>
        <taxon>Eukaryota</taxon>
        <taxon>Metazoa</taxon>
        <taxon>Chordata</taxon>
        <taxon>Craniata</taxon>
        <taxon>Vertebrata</taxon>
        <taxon>Euteleostomi</taxon>
        <taxon>Lepidosauria</taxon>
        <taxon>Squamata</taxon>
        <taxon>Bifurcata</taxon>
        <taxon>Unidentata</taxon>
        <taxon>Episquamata</taxon>
        <taxon>Toxicofera</taxon>
        <taxon>Serpentes</taxon>
        <taxon>Colubroidea</taxon>
        <taxon>Viperidae</taxon>
        <taxon>Crotalinae</taxon>
        <taxon>Crotalus</taxon>
    </lineage>
</organism>
<evidence type="ECO:0000256" key="8">
    <source>
        <dbReference type="ARBA" id="ARBA00023180"/>
    </source>
</evidence>
<accession>A0AAW1CA63</accession>
<name>A0AAW1CA63_CROAD</name>
<evidence type="ECO:0000313" key="10">
    <source>
        <dbReference type="EMBL" id="KAK9410535.1"/>
    </source>
</evidence>
<dbReference type="AlphaFoldDB" id="A0AAW1CA63"/>
<sequence length="363" mass="39790">MEVFLVEEILSPKSVSGKSYPLILIPNPNLTAVTMFDQTFENTFREITILNVKLRVNKVEDKNKATVTDKTTVMLITVFDEEATMTAQDLETRVKNSTFLNDSIISSFTSKTGCDIGICDNDTTDCKDVEGGIPKCECKKHLAKTNVEDKACRFCDSSCSATNNRFCLMEANLVPQCRCLPNFEEKDGECEACSIGFSGEDCQDNYMAIIIGVSTTGGVLLVALIGVTTYFLVRKQDSKAGHQQLISNEYSTLGNPSGGIDSGEDSGRIFPRIKTTNAADNPTDFYEGGAANRGYVPEREYRNDNILSPAEEQGKIRTSVNVGAAMESKHNASEFSNHFRTKRANTTEGPTAISCKTTLYLPV</sequence>
<keyword evidence="7" id="KW-1015">Disulfide bond</keyword>
<keyword evidence="8" id="KW-0325">Glycoprotein</keyword>
<keyword evidence="6 9" id="KW-0472">Membrane</keyword>
<evidence type="ECO:0000313" key="11">
    <source>
        <dbReference type="Proteomes" id="UP001474421"/>
    </source>
</evidence>
<keyword evidence="2" id="KW-1003">Cell membrane</keyword>
<reference evidence="10 11" key="1">
    <citation type="journal article" date="2024" name="Proc. Natl. Acad. Sci. U.S.A.">
        <title>The genetic regulatory architecture and epigenomic basis for age-related changes in rattlesnake venom.</title>
        <authorList>
            <person name="Hogan M.P."/>
            <person name="Holding M.L."/>
            <person name="Nystrom G.S."/>
            <person name="Colston T.J."/>
            <person name="Bartlett D.A."/>
            <person name="Mason A.J."/>
            <person name="Ellsworth S.A."/>
            <person name="Rautsaw R.M."/>
            <person name="Lawrence K.C."/>
            <person name="Strickland J.L."/>
            <person name="He B."/>
            <person name="Fraser P."/>
            <person name="Margres M.J."/>
            <person name="Gilbert D.M."/>
            <person name="Gibbs H.L."/>
            <person name="Parkinson C.L."/>
            <person name="Rokyta D.R."/>
        </authorList>
    </citation>
    <scope>NUCLEOTIDE SEQUENCE [LARGE SCALE GENOMIC DNA]</scope>
    <source>
        <strain evidence="10">DRR0105</strain>
    </source>
</reference>
<dbReference type="Proteomes" id="UP001474421">
    <property type="component" value="Unassembled WGS sequence"/>
</dbReference>
<keyword evidence="4" id="KW-0732">Signal</keyword>